<evidence type="ECO:0000256" key="2">
    <source>
        <dbReference type="SAM" id="Phobius"/>
    </source>
</evidence>
<feature type="compositionally biased region" description="Polar residues" evidence="1">
    <location>
        <begin position="178"/>
        <end position="190"/>
    </location>
</feature>
<sequence>MSDTRQQAEQELETVEMSGNLEDSLGSALGSSFTLPPPPAPATKGVESAHEPDAIPAETVAATSEPVEGMDEWKDTLDSYTKEWQAESSVAREKALATRTRIEKENADAEKKMKEELAKEKKSKLDQEKKKRDQQRLKAELEQEEEENQNQNQNQKNKSKSSKNVKDAWELVDDKKQGTTAETDGRASTGQEGGKHQSVAPGLYNPTTSTDPIPPVFQDSKLVSKSSAPTDSATLSRHSATSGAWEDLSRPSGSHSGSGSGSSGEEISRPQSNSEESDIVNVPSPNQPKDSNNNSSDNSQPPAQPPSLTLSLFNPSQLTFRRVLAVVGINLVLPFVNGVFLGFGEIFAREVIRVGRLVWRGERTIWSFGRGAASRGTGGVGLSGGF</sequence>
<feature type="compositionally biased region" description="Low complexity" evidence="1">
    <location>
        <begin position="283"/>
        <end position="301"/>
    </location>
</feature>
<evidence type="ECO:0000313" key="3">
    <source>
        <dbReference type="EMBL" id="WRT70313.1"/>
    </source>
</evidence>
<accession>A0ABZ1D8B6</accession>
<feature type="compositionally biased region" description="Basic and acidic residues" evidence="1">
    <location>
        <begin position="164"/>
        <end position="177"/>
    </location>
</feature>
<dbReference type="EMBL" id="CP141890">
    <property type="protein sequence ID" value="WRT70313.1"/>
    <property type="molecule type" value="Genomic_DNA"/>
</dbReference>
<dbReference type="Proteomes" id="UP001329825">
    <property type="component" value="Chromosome 10"/>
</dbReference>
<feature type="compositionally biased region" description="Basic and acidic residues" evidence="1">
    <location>
        <begin position="71"/>
        <end position="141"/>
    </location>
</feature>
<proteinExistence type="predicted"/>
<feature type="region of interest" description="Disordered" evidence="1">
    <location>
        <begin position="1"/>
        <end position="308"/>
    </location>
</feature>
<reference evidence="3 4" key="1">
    <citation type="submission" date="2024-01" db="EMBL/GenBank/DDBJ databases">
        <title>Comparative genomics of Cryptococcus and Kwoniella reveals pathogenesis evolution and contrasting modes of karyotype evolution via chromosome fusion or intercentromeric recombination.</title>
        <authorList>
            <person name="Coelho M.A."/>
            <person name="David-Palma M."/>
            <person name="Shea T."/>
            <person name="Bowers K."/>
            <person name="McGinley-Smith S."/>
            <person name="Mohammad A.W."/>
            <person name="Gnirke A."/>
            <person name="Yurkov A.M."/>
            <person name="Nowrousian M."/>
            <person name="Sun S."/>
            <person name="Cuomo C.A."/>
            <person name="Heitman J."/>
        </authorList>
    </citation>
    <scope>NUCLEOTIDE SEQUENCE [LARGE SCALE GENOMIC DNA]</scope>
    <source>
        <strain evidence="3">CBS 11374</strain>
    </source>
</reference>
<keyword evidence="2" id="KW-0812">Transmembrane</keyword>
<keyword evidence="4" id="KW-1185">Reference proteome</keyword>
<feature type="transmembrane region" description="Helical" evidence="2">
    <location>
        <begin position="323"/>
        <end position="343"/>
    </location>
</feature>
<organism evidence="3 4">
    <name type="scientific">Kwoniella shivajii</name>
    <dbReference type="NCBI Taxonomy" id="564305"/>
    <lineage>
        <taxon>Eukaryota</taxon>
        <taxon>Fungi</taxon>
        <taxon>Dikarya</taxon>
        <taxon>Basidiomycota</taxon>
        <taxon>Agaricomycotina</taxon>
        <taxon>Tremellomycetes</taxon>
        <taxon>Tremellales</taxon>
        <taxon>Cryptococcaceae</taxon>
        <taxon>Kwoniella</taxon>
    </lineage>
</organism>
<keyword evidence="2" id="KW-0472">Membrane</keyword>
<keyword evidence="2" id="KW-1133">Transmembrane helix</keyword>
<gene>
    <name evidence="3" type="ORF">IL334_007311</name>
</gene>
<dbReference type="Pfam" id="PF08219">
    <property type="entry name" value="TOM13"/>
    <property type="match status" value="1"/>
</dbReference>
<dbReference type="GeneID" id="87959441"/>
<dbReference type="InterPro" id="IPR013262">
    <property type="entry name" value="OMP_MIM1/TOM13_mt"/>
</dbReference>
<dbReference type="RefSeq" id="XP_062795052.1">
    <property type="nucleotide sequence ID" value="XM_062939001.1"/>
</dbReference>
<protein>
    <submittedName>
        <fullName evidence="3">Uncharacterized protein</fullName>
    </submittedName>
</protein>
<dbReference type="PANTHER" id="PTHR28241:SF1">
    <property type="entry name" value="MITOCHONDRIAL IMPORT PROTEIN 1"/>
    <property type="match status" value="1"/>
</dbReference>
<evidence type="ECO:0000313" key="4">
    <source>
        <dbReference type="Proteomes" id="UP001329825"/>
    </source>
</evidence>
<feature type="compositionally biased region" description="Polar residues" evidence="1">
    <location>
        <begin position="221"/>
        <end position="242"/>
    </location>
</feature>
<evidence type="ECO:0000256" key="1">
    <source>
        <dbReference type="SAM" id="MobiDB-lite"/>
    </source>
</evidence>
<name>A0ABZ1D8B6_9TREE</name>
<dbReference type="PANTHER" id="PTHR28241">
    <property type="entry name" value="MITOCHONDRIAL IMPORT PROTEIN 1"/>
    <property type="match status" value="1"/>
</dbReference>